<dbReference type="PANTHER" id="PTHR11695">
    <property type="entry name" value="ALCOHOL DEHYDROGENASE RELATED"/>
    <property type="match status" value="1"/>
</dbReference>
<dbReference type="GO" id="GO:0016491">
    <property type="term" value="F:oxidoreductase activity"/>
    <property type="evidence" value="ECO:0007669"/>
    <property type="project" value="InterPro"/>
</dbReference>
<feature type="domain" description="Enoyl reductase (ER)" evidence="2">
    <location>
        <begin position="10"/>
        <end position="302"/>
    </location>
</feature>
<dbReference type="SUPFAM" id="SSF51735">
    <property type="entry name" value="NAD(P)-binding Rossmann-fold domains"/>
    <property type="match status" value="1"/>
</dbReference>
<evidence type="ECO:0000259" key="2">
    <source>
        <dbReference type="SMART" id="SM00829"/>
    </source>
</evidence>
<sequence>MKAVRIHSKGGHEGLVHEDAPTPTPATGDVLVEVRAASFVPDELDWGSTWTDRAGRDRTPSVPAHEVAGVVSEVPVGTSGFAVNDRVFGLTDWHRDGAAAEFVAVEARSLARMPESLDFTQAAALPLIGLTAWQGLFDHGGLTAGQTVVVHGAGGGTGSIVVQLAAHAGARVIATGRGKAADLARQLGADTFVDLEKERIEDAVGQVDLVFDTIGGDLLARSAGIVRPGGVLVSIYEPPPVVPEGGRAAFFVVEPNREQLVQLAELADTAGLRPHVGAVYPLADTAEAFAAKQRGIPGKVVLQA</sequence>
<dbReference type="EMBL" id="VUOB01000005">
    <property type="protein sequence ID" value="KAA2265727.1"/>
    <property type="molecule type" value="Genomic_DNA"/>
</dbReference>
<dbReference type="PANTHER" id="PTHR11695:SF294">
    <property type="entry name" value="RETICULON-4-INTERACTING PROTEIN 1, MITOCHONDRIAL"/>
    <property type="match status" value="1"/>
</dbReference>
<feature type="compositionally biased region" description="Basic and acidic residues" evidence="1">
    <location>
        <begin position="10"/>
        <end position="20"/>
    </location>
</feature>
<dbReference type="Gene3D" id="3.40.50.720">
    <property type="entry name" value="NAD(P)-binding Rossmann-like Domain"/>
    <property type="match status" value="1"/>
</dbReference>
<organism evidence="3 4">
    <name type="scientific">Solihabitans fulvus</name>
    <dbReference type="NCBI Taxonomy" id="1892852"/>
    <lineage>
        <taxon>Bacteria</taxon>
        <taxon>Bacillati</taxon>
        <taxon>Actinomycetota</taxon>
        <taxon>Actinomycetes</taxon>
        <taxon>Pseudonocardiales</taxon>
        <taxon>Pseudonocardiaceae</taxon>
        <taxon>Solihabitans</taxon>
    </lineage>
</organism>
<comment type="caution">
    <text evidence="3">The sequence shown here is derived from an EMBL/GenBank/DDBJ whole genome shotgun (WGS) entry which is preliminary data.</text>
</comment>
<name>A0A5B2XPQ8_9PSEU</name>
<protein>
    <submittedName>
        <fullName evidence="3">NADP-dependent oxidoreductase</fullName>
    </submittedName>
</protein>
<keyword evidence="4" id="KW-1185">Reference proteome</keyword>
<proteinExistence type="predicted"/>
<dbReference type="RefSeq" id="WP_149848012.1">
    <property type="nucleotide sequence ID" value="NZ_VUOB01000005.1"/>
</dbReference>
<accession>A0A5B2XPQ8</accession>
<dbReference type="OrthoDB" id="3727682at2"/>
<dbReference type="Gene3D" id="3.90.180.10">
    <property type="entry name" value="Medium-chain alcohol dehydrogenases, catalytic domain"/>
    <property type="match status" value="1"/>
</dbReference>
<dbReference type="SMART" id="SM00829">
    <property type="entry name" value="PKS_ER"/>
    <property type="match status" value="1"/>
</dbReference>
<dbReference type="Pfam" id="PF08240">
    <property type="entry name" value="ADH_N"/>
    <property type="match status" value="1"/>
</dbReference>
<feature type="region of interest" description="Disordered" evidence="1">
    <location>
        <begin position="1"/>
        <end position="23"/>
    </location>
</feature>
<dbReference type="InterPro" id="IPR011032">
    <property type="entry name" value="GroES-like_sf"/>
</dbReference>
<dbReference type="InterPro" id="IPR050700">
    <property type="entry name" value="YIM1/Zinc_Alcohol_DH_Fams"/>
</dbReference>
<dbReference type="InterPro" id="IPR020843">
    <property type="entry name" value="ER"/>
</dbReference>
<dbReference type="AlphaFoldDB" id="A0A5B2XPQ8"/>
<gene>
    <name evidence="3" type="ORF">F0L68_03915</name>
</gene>
<evidence type="ECO:0000256" key="1">
    <source>
        <dbReference type="SAM" id="MobiDB-lite"/>
    </source>
</evidence>
<dbReference type="Proteomes" id="UP000323454">
    <property type="component" value="Unassembled WGS sequence"/>
</dbReference>
<evidence type="ECO:0000313" key="4">
    <source>
        <dbReference type="Proteomes" id="UP000323454"/>
    </source>
</evidence>
<dbReference type="Pfam" id="PF13602">
    <property type="entry name" value="ADH_zinc_N_2"/>
    <property type="match status" value="1"/>
</dbReference>
<dbReference type="InterPro" id="IPR013154">
    <property type="entry name" value="ADH-like_N"/>
</dbReference>
<dbReference type="SUPFAM" id="SSF50129">
    <property type="entry name" value="GroES-like"/>
    <property type="match status" value="1"/>
</dbReference>
<dbReference type="InterPro" id="IPR036291">
    <property type="entry name" value="NAD(P)-bd_dom_sf"/>
</dbReference>
<reference evidence="3 4" key="2">
    <citation type="submission" date="2019-09" db="EMBL/GenBank/DDBJ databases">
        <authorList>
            <person name="Jin C."/>
        </authorList>
    </citation>
    <scope>NUCLEOTIDE SEQUENCE [LARGE SCALE GENOMIC DNA]</scope>
    <source>
        <strain evidence="3 4">AN110305</strain>
    </source>
</reference>
<reference evidence="3 4" key="1">
    <citation type="submission" date="2019-09" db="EMBL/GenBank/DDBJ databases">
        <title>Goodfellowia gen. nov., a new genus of the Pseudonocardineae related to Actinoalloteichus, containing Goodfellowia coeruleoviolacea gen. nov., comb. nov. gen. nov., comb. nov.</title>
        <authorList>
            <person name="Labeda D."/>
        </authorList>
    </citation>
    <scope>NUCLEOTIDE SEQUENCE [LARGE SCALE GENOMIC DNA]</scope>
    <source>
        <strain evidence="3 4">AN110305</strain>
    </source>
</reference>
<evidence type="ECO:0000313" key="3">
    <source>
        <dbReference type="EMBL" id="KAA2265727.1"/>
    </source>
</evidence>
<dbReference type="CDD" id="cd05289">
    <property type="entry name" value="MDR_like_2"/>
    <property type="match status" value="1"/>
</dbReference>